<dbReference type="EMBL" id="AKKL01000045">
    <property type="protein sequence ID" value="EKT56031.1"/>
    <property type="molecule type" value="Genomic_DNA"/>
</dbReference>
<feature type="signal peptide" evidence="3">
    <location>
        <begin position="1"/>
        <end position="21"/>
    </location>
</feature>
<dbReference type="GO" id="GO:0016788">
    <property type="term" value="F:hydrolase activity, acting on ester bonds"/>
    <property type="evidence" value="ECO:0007669"/>
    <property type="project" value="TreeGrafter"/>
</dbReference>
<dbReference type="PANTHER" id="PTHR40841">
    <property type="entry name" value="SIDEROPHORE TRIACETYLFUSARININE C ESTERASE"/>
    <property type="match status" value="1"/>
</dbReference>
<evidence type="ECO:0000256" key="2">
    <source>
        <dbReference type="ARBA" id="ARBA00022801"/>
    </source>
</evidence>
<dbReference type="Proteomes" id="UP000009336">
    <property type="component" value="Unassembled WGS sequence"/>
</dbReference>
<evidence type="ECO:0000313" key="5">
    <source>
        <dbReference type="Proteomes" id="UP000009336"/>
    </source>
</evidence>
<evidence type="ECO:0008006" key="6">
    <source>
        <dbReference type="Google" id="ProtNLM"/>
    </source>
</evidence>
<dbReference type="Gene3D" id="3.40.50.1820">
    <property type="entry name" value="alpha/beta hydrolase"/>
    <property type="match status" value="1"/>
</dbReference>
<dbReference type="InterPro" id="IPR052558">
    <property type="entry name" value="Siderophore_Hydrolase_D"/>
</dbReference>
<evidence type="ECO:0000256" key="1">
    <source>
        <dbReference type="ARBA" id="ARBA00005622"/>
    </source>
</evidence>
<organism evidence="4 5">
    <name type="scientific">Providencia burhodogranariea DSM 19968</name>
    <dbReference type="NCBI Taxonomy" id="1141662"/>
    <lineage>
        <taxon>Bacteria</taxon>
        <taxon>Pseudomonadati</taxon>
        <taxon>Pseudomonadota</taxon>
        <taxon>Gammaproteobacteria</taxon>
        <taxon>Enterobacterales</taxon>
        <taxon>Morganellaceae</taxon>
        <taxon>Providencia</taxon>
    </lineage>
</organism>
<dbReference type="InterPro" id="IPR000801">
    <property type="entry name" value="Esterase-like"/>
</dbReference>
<accession>K8W851</accession>
<gene>
    <name evidence="4" type="ORF">OOA_15502</name>
</gene>
<name>K8W851_9GAMM</name>
<evidence type="ECO:0000256" key="3">
    <source>
        <dbReference type="SAM" id="SignalP"/>
    </source>
</evidence>
<proteinExistence type="inferred from homology"/>
<dbReference type="Pfam" id="PF00756">
    <property type="entry name" value="Esterase"/>
    <property type="match status" value="1"/>
</dbReference>
<dbReference type="RefSeq" id="WP_008913084.1">
    <property type="nucleotide sequence ID" value="NZ_KB233224.1"/>
</dbReference>
<dbReference type="eggNOG" id="COG2819">
    <property type="taxonomic scope" value="Bacteria"/>
</dbReference>
<keyword evidence="5" id="KW-1185">Reference proteome</keyword>
<keyword evidence="2" id="KW-0378">Hydrolase</keyword>
<feature type="chain" id="PRO_5003923148" description="Esterase" evidence="3">
    <location>
        <begin position="22"/>
        <end position="297"/>
    </location>
</feature>
<keyword evidence="3" id="KW-0732">Signal</keyword>
<comment type="similarity">
    <text evidence="1">Belongs to the esterase D family.</text>
</comment>
<dbReference type="PATRIC" id="fig|1141662.3.peg.3142"/>
<protein>
    <recommendedName>
        <fullName evidence="6">Esterase</fullName>
    </recommendedName>
</protein>
<dbReference type="AlphaFoldDB" id="K8W851"/>
<reference evidence="4 5" key="1">
    <citation type="journal article" date="2012" name="BMC Genomics">
        <title>Comparative genomics of bacteria in the genus Providencia isolated from wild Drosophila melanogaster.</title>
        <authorList>
            <person name="Galac M.R."/>
            <person name="Lazzaro B.P."/>
        </authorList>
    </citation>
    <scope>NUCLEOTIDE SEQUENCE [LARGE SCALE GENOMIC DNA]</scope>
    <source>
        <strain evidence="4 5">DSM 19968</strain>
    </source>
</reference>
<sequence>MINKLLFSSLLLSMTLTTAFARPSQTIPVLNEEVSQFYDIQHHDIKNKNSSTGERSYRIFSAVPHSAGTSRPVLYMLDGNGLFPLMVNHAVQKLSADNLPIIIGIGYPIDEAFPKKLRDYDYTPRVSGTEFEHGGGFDELYQFLNSQIRPWAEQQFAFDKQKQTLFGHSFGGLFTLMAYQNNPTAFQSFVAASPSLWWGKGEMVDLTKLTNKQMASPLYITLGGLEEKADLSRLTDEQVKNYQTRSSWIKTRQICTEIENHGRTCKFTLYPDKGHGAVIPDAINKALDVVTQTVSEH</sequence>
<dbReference type="HOGENOM" id="CLU_039834_3_1_6"/>
<dbReference type="SUPFAM" id="SSF53474">
    <property type="entry name" value="alpha/beta-Hydrolases"/>
    <property type="match status" value="1"/>
</dbReference>
<evidence type="ECO:0000313" key="4">
    <source>
        <dbReference type="EMBL" id="EKT56031.1"/>
    </source>
</evidence>
<dbReference type="STRING" id="1141662.OOA_15502"/>
<dbReference type="OrthoDB" id="9784036at2"/>
<dbReference type="PANTHER" id="PTHR40841:SF2">
    <property type="entry name" value="SIDEROPHORE-DEGRADING ESTERASE (EUROFUNG)"/>
    <property type="match status" value="1"/>
</dbReference>
<comment type="caution">
    <text evidence="4">The sequence shown here is derived from an EMBL/GenBank/DDBJ whole genome shotgun (WGS) entry which is preliminary data.</text>
</comment>
<dbReference type="InterPro" id="IPR029058">
    <property type="entry name" value="AB_hydrolase_fold"/>
</dbReference>